<keyword evidence="1" id="KW-0378">Hydrolase</keyword>
<gene>
    <name evidence="1" type="ORF">C7P63_08210</name>
</gene>
<dbReference type="SUPFAM" id="SSF55920">
    <property type="entry name" value="Creatinase/aminopeptidase"/>
    <property type="match status" value="1"/>
</dbReference>
<dbReference type="GO" id="GO:0004177">
    <property type="term" value="F:aminopeptidase activity"/>
    <property type="evidence" value="ECO:0007669"/>
    <property type="project" value="UniProtKB-KW"/>
</dbReference>
<protein>
    <submittedName>
        <fullName evidence="1">Xaa-Pro aminopeptidase</fullName>
    </submittedName>
</protein>
<accession>A0A3S0AWV5</accession>
<sequence>MTVQIKQVPSPQLDHHPVRPVLTDETMAIRKQKVIDRMKEFGFSSLVIYADKEHGSQFEYLVGFIPRFEEGLLLLNQDGTSSLLLGNENINKVKHARIDSQGIHCPFFSLPNQPMDFTQSLLSYLQQAHLDSSKKVGLVGWKLLAKDGLDFVQKFDVPYFIVDSLKELVGSEKLYNGTGLLIDPSQGARVTNTANEIATYEYGASLASDGVLKAMDHLSVGVSELETGDLLNQNGQYPTVVTISAFGQRFVKGNIYPTERTLQLGDKIALTAAYKGGLSSRSGYGVYNKEQLEQIDPGYLDQVVVPYYEAYLYWLDQIKIGMNAGEFYQQFDTFYPQSVYGWELCPGHLTADEEWLCSPFYAGSDKTIKSGMIFQLDFIPVQPNHHGVSAESTLALADKQLREEIQTQYPELWQRIENRRSYLKQVLNISLSEEILPLCSTLGYLRPFMLNKQVALTKK</sequence>
<reference evidence="1 2" key="1">
    <citation type="submission" date="2018-03" db="EMBL/GenBank/DDBJ databases">
        <authorList>
            <person name="Gulvik C.A."/>
        </authorList>
    </citation>
    <scope>NUCLEOTIDE SEQUENCE [LARGE SCALE GENOMIC DNA]</scope>
    <source>
        <strain evidence="1 2">JCM 31581</strain>
    </source>
</reference>
<dbReference type="Proteomes" id="UP000277864">
    <property type="component" value="Unassembled WGS sequence"/>
</dbReference>
<name>A0A3S0AWV5_9ENTE</name>
<proteinExistence type="predicted"/>
<evidence type="ECO:0000313" key="2">
    <source>
        <dbReference type="Proteomes" id="UP000277864"/>
    </source>
</evidence>
<dbReference type="InterPro" id="IPR036005">
    <property type="entry name" value="Creatinase/aminopeptidase-like"/>
</dbReference>
<comment type="caution">
    <text evidence="1">The sequence shown here is derived from an EMBL/GenBank/DDBJ whole genome shotgun (WGS) entry which is preliminary data.</text>
</comment>
<dbReference type="Gene3D" id="3.90.230.10">
    <property type="entry name" value="Creatinase/methionine aminopeptidase superfamily"/>
    <property type="match status" value="1"/>
</dbReference>
<keyword evidence="2" id="KW-1185">Reference proteome</keyword>
<dbReference type="OrthoDB" id="9778159at2"/>
<keyword evidence="1" id="KW-0031">Aminopeptidase</keyword>
<organism evidence="1 2">
    <name type="scientific">Vagococcus humatus</name>
    <dbReference type="NCBI Taxonomy" id="1889241"/>
    <lineage>
        <taxon>Bacteria</taxon>
        <taxon>Bacillati</taxon>
        <taxon>Bacillota</taxon>
        <taxon>Bacilli</taxon>
        <taxon>Lactobacillales</taxon>
        <taxon>Enterococcaceae</taxon>
        <taxon>Vagococcus</taxon>
    </lineage>
</organism>
<evidence type="ECO:0000313" key="1">
    <source>
        <dbReference type="EMBL" id="RST89015.1"/>
    </source>
</evidence>
<dbReference type="AlphaFoldDB" id="A0A3S0AWV5"/>
<dbReference type="RefSeq" id="WP_125943671.1">
    <property type="nucleotide sequence ID" value="NZ_PXZH01000004.1"/>
</dbReference>
<keyword evidence="1" id="KW-0645">Protease</keyword>
<dbReference type="EMBL" id="PXZH01000004">
    <property type="protein sequence ID" value="RST89015.1"/>
    <property type="molecule type" value="Genomic_DNA"/>
</dbReference>